<evidence type="ECO:0000313" key="1">
    <source>
        <dbReference type="EMBL" id="TVY35035.1"/>
    </source>
</evidence>
<dbReference type="EMBL" id="QGMG01002820">
    <property type="protein sequence ID" value="TVY35035.1"/>
    <property type="molecule type" value="Genomic_DNA"/>
</dbReference>
<comment type="caution">
    <text evidence="1">The sequence shown here is derived from an EMBL/GenBank/DDBJ whole genome shotgun (WGS) entry which is preliminary data.</text>
</comment>
<dbReference type="AlphaFoldDB" id="A0A7D8YMS1"/>
<name>A0A7D8YMS1_9HELO</name>
<organism evidence="1 2">
    <name type="scientific">Lachnellula cervina</name>
    <dbReference type="NCBI Taxonomy" id="1316786"/>
    <lineage>
        <taxon>Eukaryota</taxon>
        <taxon>Fungi</taxon>
        <taxon>Dikarya</taxon>
        <taxon>Ascomycota</taxon>
        <taxon>Pezizomycotina</taxon>
        <taxon>Leotiomycetes</taxon>
        <taxon>Helotiales</taxon>
        <taxon>Lachnaceae</taxon>
        <taxon>Lachnellula</taxon>
    </lineage>
</organism>
<gene>
    <name evidence="1" type="ORF">LCER1_G008992</name>
</gene>
<keyword evidence="2" id="KW-1185">Reference proteome</keyword>
<accession>A0A7D8YMS1</accession>
<dbReference type="Proteomes" id="UP000481288">
    <property type="component" value="Unassembled WGS sequence"/>
</dbReference>
<sequence>MLIAPIRILGVMTRPIRKLLVIAVFVVAFLALVLAVTVAKPFETLAATVLGGTYGVSAA</sequence>
<evidence type="ECO:0000313" key="2">
    <source>
        <dbReference type="Proteomes" id="UP000481288"/>
    </source>
</evidence>
<proteinExistence type="predicted"/>
<reference evidence="1 2" key="1">
    <citation type="submission" date="2018-05" db="EMBL/GenBank/DDBJ databases">
        <title>Whole genome sequencing for identification of molecular markers to develop diagnostic detection tools for the regulated plant pathogen Lachnellula willkommii.</title>
        <authorList>
            <person name="Giroux E."/>
            <person name="Bilodeau G."/>
        </authorList>
    </citation>
    <scope>NUCLEOTIDE SEQUENCE [LARGE SCALE GENOMIC DNA]</scope>
    <source>
        <strain evidence="1 2">CBS 625.97</strain>
    </source>
</reference>
<protein>
    <submittedName>
        <fullName evidence="1">Uncharacterized protein</fullName>
    </submittedName>
</protein>